<dbReference type="EMBL" id="SOCA01000008">
    <property type="protein sequence ID" value="TDU66481.1"/>
    <property type="molecule type" value="Genomic_DNA"/>
</dbReference>
<dbReference type="SUPFAM" id="SSF52540">
    <property type="entry name" value="P-loop containing nucleoside triphosphate hydrolases"/>
    <property type="match status" value="2"/>
</dbReference>
<dbReference type="InterPro" id="IPR027417">
    <property type="entry name" value="P-loop_NTPase"/>
</dbReference>
<reference evidence="4 5" key="1">
    <citation type="submission" date="2019-03" db="EMBL/GenBank/DDBJ databases">
        <title>Genomic Encyclopedia of Archaeal and Bacterial Type Strains, Phase II (KMG-II): from individual species to whole genera.</title>
        <authorList>
            <person name="Goeker M."/>
        </authorList>
    </citation>
    <scope>NUCLEOTIDE SEQUENCE [LARGE SCALE GENOMIC DNA]</scope>
    <source>
        <strain evidence="4 5">ATCC 25309</strain>
    </source>
</reference>
<dbReference type="GO" id="GO:0016787">
    <property type="term" value="F:hydrolase activity"/>
    <property type="evidence" value="ECO:0007669"/>
    <property type="project" value="UniProtKB-KW"/>
</dbReference>
<dbReference type="PROSITE" id="PS51194">
    <property type="entry name" value="HELICASE_CTER"/>
    <property type="match status" value="1"/>
</dbReference>
<evidence type="ECO:0000259" key="2">
    <source>
        <dbReference type="PROSITE" id="PS51192"/>
    </source>
</evidence>
<keyword evidence="4" id="KW-0347">Helicase</keyword>
<dbReference type="InterPro" id="IPR000330">
    <property type="entry name" value="SNF2_N"/>
</dbReference>
<dbReference type="CDD" id="cd18793">
    <property type="entry name" value="SF2_C_SNF"/>
    <property type="match status" value="1"/>
</dbReference>
<keyword evidence="4" id="KW-0067">ATP-binding</keyword>
<dbReference type="Proteomes" id="UP000295662">
    <property type="component" value="Unassembled WGS sequence"/>
</dbReference>
<evidence type="ECO:0000313" key="5">
    <source>
        <dbReference type="Proteomes" id="UP000295662"/>
    </source>
</evidence>
<dbReference type="Pfam" id="PF00176">
    <property type="entry name" value="SNF2-rel_dom"/>
    <property type="match status" value="1"/>
</dbReference>
<feature type="domain" description="Helicase ATP-binding" evidence="2">
    <location>
        <begin position="717"/>
        <end position="877"/>
    </location>
</feature>
<dbReference type="InterPro" id="IPR001650">
    <property type="entry name" value="Helicase_C-like"/>
</dbReference>
<dbReference type="PANTHER" id="PTHR45629:SF7">
    <property type="entry name" value="DNA EXCISION REPAIR PROTEIN ERCC-6-RELATED"/>
    <property type="match status" value="1"/>
</dbReference>
<dbReference type="GO" id="GO:0004386">
    <property type="term" value="F:helicase activity"/>
    <property type="evidence" value="ECO:0007669"/>
    <property type="project" value="UniProtKB-KW"/>
</dbReference>
<dbReference type="Gene3D" id="3.40.50.300">
    <property type="entry name" value="P-loop containing nucleotide triphosphate hydrolases"/>
    <property type="match status" value="1"/>
</dbReference>
<dbReference type="GO" id="GO:0005524">
    <property type="term" value="F:ATP binding"/>
    <property type="evidence" value="ECO:0007669"/>
    <property type="project" value="InterPro"/>
</dbReference>
<dbReference type="Pfam" id="PF00271">
    <property type="entry name" value="Helicase_C"/>
    <property type="match status" value="1"/>
</dbReference>
<dbReference type="InterPro" id="IPR049730">
    <property type="entry name" value="SNF2/RAD54-like_C"/>
</dbReference>
<dbReference type="RefSeq" id="WP_133796589.1">
    <property type="nucleotide sequence ID" value="NZ_SOCA01000008.1"/>
</dbReference>
<keyword evidence="1" id="KW-0378">Hydrolase</keyword>
<feature type="domain" description="Helicase C-terminal" evidence="3">
    <location>
        <begin position="996"/>
        <end position="1154"/>
    </location>
</feature>
<evidence type="ECO:0000259" key="3">
    <source>
        <dbReference type="PROSITE" id="PS51194"/>
    </source>
</evidence>
<sequence>MPDFATSLPSLLQSFDPRLRQEAERLADDDAIRGLDIVEDEVLAEVVLDDRRVNVRWALENDAWQAESDCDEEPLHFLALCATLVASQRRFARQTQGSATTPSLPPEETFQLGLERRLARQLTPEEEGYLSKLEKRFQRVRQSGHIYDQDMVRLHPRWSIQSVDPLALWPEPPVNLKEFWEYVALALHERSLPAPSFLRGSVDIDAVRARLSVWRQERTLPLWRERIRDLLRSLNDAPPKGRRSCDFRLIITPSEARLQIRSSDDAAFRNVAGSELANLENEYERGALNLPASAELLLLACISQTGANPGDVCRFDLETHSRWLGTLFQQPALQARLLTLDEMPFRRVSEPLTWSSEENTETGQLNLTLIQADGAPAPLPLRVMHGAETLFLSSDSVFPGPLWFPEETRLEAPTAIPLNALATQDGIAFLDKLGLPLPADIAGRIRHEPLHVQIRAGCVARSHATSTEHAVFQVEAATPDGTIREVLRYGGWQPTENARPEDDDHSIICRDRSALATAEATLQEMRPVYDPEYEGFRVRLTKTFPDQFNTWAKGLPEGMSLTADERLQSILADPLIARVRIEASQTANIDWFDLKMVFEVEGADLKAADIRRLISAKGGFVQLADGTWRRVKLELSEEQQEMMDQLGLDMDEFSNEAHRLHWRQLTGQGAKEIINPRAWQNLTQRMEQAKLDEKPAVPEGLGVTLRPYQEEGFHFLSYLSLNKFGGILADDMGLGKTIQSITWILWLRARYRNAWPCLVVCPKSVLDVWATEFAKAAPGLKVQVLRDKEELDLEILYKDYHVMVMNYAQLRGCIELLESVKWLAVILDEGQHIKNPDSKAAKAARMLKAESRLVLSGTPVENRLLDLWSLMTFAAPGALGDRNYFHRHFDRRKDAKASERLSARLKPFLLRRTKSQVAKDLPARSEEAMLCEMSGTQERLYREELAKAQHMVLTASGFEVLTRKRFAILQALTRLRQICCHPALVDKTAGDDDSAKLTATLELIEGLHAEGHKVLLFSQFVTMLSIIRDRLDTMKIPHYWLTGSTNNRSEVVQSFQEDADPCVFLLSLKAGGSGLNLTAASYVILYDPWWNPAVEAQAIDRAHRIGQTQPVMAYRMITKGTIEEKIMLLQQKKTLMSANILGEGGFSSTLEKSDFEFLFGLEAEEAMNAED</sequence>
<keyword evidence="5" id="KW-1185">Reference proteome</keyword>
<gene>
    <name evidence="4" type="ORF">EI77_03576</name>
</gene>
<dbReference type="PANTHER" id="PTHR45629">
    <property type="entry name" value="SNF2/RAD54 FAMILY MEMBER"/>
    <property type="match status" value="1"/>
</dbReference>
<dbReference type="Gene3D" id="3.40.50.10810">
    <property type="entry name" value="Tandem AAA-ATPase domain"/>
    <property type="match status" value="1"/>
</dbReference>
<proteinExistence type="predicted"/>
<accession>A0A4R7RM81</accession>
<dbReference type="AlphaFoldDB" id="A0A4R7RM81"/>
<name>A0A4R7RM81_9BACT</name>
<dbReference type="InterPro" id="IPR050496">
    <property type="entry name" value="SNF2_RAD54_helicase_repair"/>
</dbReference>
<dbReference type="OrthoDB" id="9760715at2"/>
<dbReference type="SMART" id="SM00487">
    <property type="entry name" value="DEXDc"/>
    <property type="match status" value="1"/>
</dbReference>
<comment type="caution">
    <text evidence="4">The sequence shown here is derived from an EMBL/GenBank/DDBJ whole genome shotgun (WGS) entry which is preliminary data.</text>
</comment>
<evidence type="ECO:0000256" key="1">
    <source>
        <dbReference type="ARBA" id="ARBA00022801"/>
    </source>
</evidence>
<keyword evidence="4" id="KW-0547">Nucleotide-binding</keyword>
<dbReference type="SMART" id="SM00490">
    <property type="entry name" value="HELICc"/>
    <property type="match status" value="1"/>
</dbReference>
<dbReference type="GO" id="GO:0015616">
    <property type="term" value="F:DNA translocase activity"/>
    <property type="evidence" value="ECO:0007669"/>
    <property type="project" value="TreeGrafter"/>
</dbReference>
<dbReference type="InterPro" id="IPR014001">
    <property type="entry name" value="Helicase_ATP-bd"/>
</dbReference>
<protein>
    <submittedName>
        <fullName evidence="4">Helicase-like protein</fullName>
    </submittedName>
</protein>
<evidence type="ECO:0000313" key="4">
    <source>
        <dbReference type="EMBL" id="TDU66481.1"/>
    </source>
</evidence>
<dbReference type="InterPro" id="IPR038718">
    <property type="entry name" value="SNF2-like_sf"/>
</dbReference>
<dbReference type="PROSITE" id="PS51192">
    <property type="entry name" value="HELICASE_ATP_BIND_1"/>
    <property type="match status" value="1"/>
</dbReference>
<organism evidence="4 5">
    <name type="scientific">Prosthecobacter fusiformis</name>
    <dbReference type="NCBI Taxonomy" id="48464"/>
    <lineage>
        <taxon>Bacteria</taxon>
        <taxon>Pseudomonadati</taxon>
        <taxon>Verrucomicrobiota</taxon>
        <taxon>Verrucomicrobiia</taxon>
        <taxon>Verrucomicrobiales</taxon>
        <taxon>Verrucomicrobiaceae</taxon>
        <taxon>Prosthecobacter</taxon>
    </lineage>
</organism>